<evidence type="ECO:0000313" key="3">
    <source>
        <dbReference type="EMBL" id="JAE25757.1"/>
    </source>
</evidence>
<feature type="region of interest" description="Disordered" evidence="1">
    <location>
        <begin position="1"/>
        <end position="45"/>
    </location>
</feature>
<dbReference type="Pfam" id="PF23622">
    <property type="entry name" value="LRR_At1g61320_AtMIF1"/>
    <property type="match status" value="1"/>
</dbReference>
<evidence type="ECO:0000256" key="1">
    <source>
        <dbReference type="SAM" id="MobiDB-lite"/>
    </source>
</evidence>
<dbReference type="PANTHER" id="PTHR34223">
    <property type="entry name" value="OS11G0201299 PROTEIN"/>
    <property type="match status" value="1"/>
</dbReference>
<sequence>MFHSAADGISSPICPTPSSTAQPLRRSTCWGRPIHQPGRTLRPSRYNPRMKKLHLAYMKFTDPSVAEKLNSGCPALQDLSFNQSTLGSFKISSETLKTLSTTSCTYEGIEVSAPNTCSLKLGVAGNVQLHDMPSLVSAWVYVCPGGIQHLSRGGYDLVALLCNAQKLELLGFGSILQNIMGNSANEALPFNNLKSLVIEERQFTDFYNPFAYFLQFAPNLASLTFDQWTLNKWKVCRRRR</sequence>
<protein>
    <recommendedName>
        <fullName evidence="2">At1g61320/AtMIF1 LRR domain-containing protein</fullName>
    </recommendedName>
</protein>
<dbReference type="EMBL" id="GBRH01172139">
    <property type="protein sequence ID" value="JAE25757.1"/>
    <property type="molecule type" value="Transcribed_RNA"/>
</dbReference>
<reference evidence="3" key="1">
    <citation type="submission" date="2014-09" db="EMBL/GenBank/DDBJ databases">
        <authorList>
            <person name="Magalhaes I.L.F."/>
            <person name="Oliveira U."/>
            <person name="Santos F.R."/>
            <person name="Vidigal T.H.D.A."/>
            <person name="Brescovit A.D."/>
            <person name="Santos A.J."/>
        </authorList>
    </citation>
    <scope>NUCLEOTIDE SEQUENCE</scope>
    <source>
        <tissue evidence="3">Shoot tissue taken approximately 20 cm above the soil surface</tissue>
    </source>
</reference>
<dbReference type="InterPro" id="IPR053197">
    <property type="entry name" value="F-box_SCFL_complex_component"/>
</dbReference>
<accession>A0A0A9GMP8</accession>
<dbReference type="PANTHER" id="PTHR34223:SF67">
    <property type="entry name" value="F-BOX DOMAIN-CONTAINING PROTEIN"/>
    <property type="match status" value="1"/>
</dbReference>
<reference evidence="3" key="2">
    <citation type="journal article" date="2015" name="Data Brief">
        <title>Shoot transcriptome of the giant reed, Arundo donax.</title>
        <authorList>
            <person name="Barrero R.A."/>
            <person name="Guerrero F.D."/>
            <person name="Moolhuijzen P."/>
            <person name="Goolsby J.A."/>
            <person name="Tidwell J."/>
            <person name="Bellgard S.E."/>
            <person name="Bellgard M.I."/>
        </authorList>
    </citation>
    <scope>NUCLEOTIDE SEQUENCE</scope>
    <source>
        <tissue evidence="3">Shoot tissue taken approximately 20 cm above the soil surface</tissue>
    </source>
</reference>
<organism evidence="3">
    <name type="scientific">Arundo donax</name>
    <name type="common">Giant reed</name>
    <name type="synonym">Donax arundinaceus</name>
    <dbReference type="NCBI Taxonomy" id="35708"/>
    <lineage>
        <taxon>Eukaryota</taxon>
        <taxon>Viridiplantae</taxon>
        <taxon>Streptophyta</taxon>
        <taxon>Embryophyta</taxon>
        <taxon>Tracheophyta</taxon>
        <taxon>Spermatophyta</taxon>
        <taxon>Magnoliopsida</taxon>
        <taxon>Liliopsida</taxon>
        <taxon>Poales</taxon>
        <taxon>Poaceae</taxon>
        <taxon>PACMAD clade</taxon>
        <taxon>Arundinoideae</taxon>
        <taxon>Arundineae</taxon>
        <taxon>Arundo</taxon>
    </lineage>
</organism>
<dbReference type="InterPro" id="IPR055357">
    <property type="entry name" value="LRR_At1g61320_AtMIF1"/>
</dbReference>
<proteinExistence type="predicted"/>
<dbReference type="InterPro" id="IPR032675">
    <property type="entry name" value="LRR_dom_sf"/>
</dbReference>
<dbReference type="AlphaFoldDB" id="A0A0A9GMP8"/>
<feature type="compositionally biased region" description="Low complexity" evidence="1">
    <location>
        <begin position="9"/>
        <end position="20"/>
    </location>
</feature>
<name>A0A0A9GMP8_ARUDO</name>
<dbReference type="SUPFAM" id="SSF52058">
    <property type="entry name" value="L domain-like"/>
    <property type="match status" value="1"/>
</dbReference>
<feature type="domain" description="At1g61320/AtMIF1 LRR" evidence="2">
    <location>
        <begin position="49"/>
        <end position="227"/>
    </location>
</feature>
<dbReference type="Gene3D" id="3.80.10.10">
    <property type="entry name" value="Ribonuclease Inhibitor"/>
    <property type="match status" value="1"/>
</dbReference>
<evidence type="ECO:0000259" key="2">
    <source>
        <dbReference type="Pfam" id="PF23622"/>
    </source>
</evidence>